<evidence type="ECO:0000313" key="1">
    <source>
        <dbReference type="EMBL" id="CEM31074.1"/>
    </source>
</evidence>
<dbReference type="Pfam" id="PF14269">
    <property type="entry name" value="Arylsulfotran_2"/>
    <property type="match status" value="1"/>
</dbReference>
<sequence>MCTFGVSCVVTCHIPRAFWETPYIVIRHSGGRLWDLGHANSLEETDDNGVIVSLRAPSQAIKINRDTGKIEWRLGGESADFKIINDPHGRFIGQHDIRAPGGNRITVFDNAQKGGGLWITAQFAVMRRPSRLHTVL</sequence>
<protein>
    <submittedName>
        <fullName evidence="1">Uncharacterized protein</fullName>
    </submittedName>
</protein>
<dbReference type="PANTHER" id="PTHR35340">
    <property type="entry name" value="PQQ ENZYME REPEAT PROTEIN-RELATED"/>
    <property type="match status" value="1"/>
</dbReference>
<reference evidence="1 2" key="1">
    <citation type="submission" date="2014-11" db="EMBL/GenBank/DDBJ databases">
        <authorList>
            <person name="Zhu J."/>
            <person name="Qi W."/>
            <person name="Song R."/>
        </authorList>
    </citation>
    <scope>NUCLEOTIDE SEQUENCE [LARGE SCALE GENOMIC DNA]</scope>
</reference>
<dbReference type="InParanoid" id="A0A0G4GLT0"/>
<dbReference type="EMBL" id="CDMY01000710">
    <property type="protein sequence ID" value="CEM31074.1"/>
    <property type="molecule type" value="Genomic_DNA"/>
</dbReference>
<dbReference type="InterPro" id="IPR039535">
    <property type="entry name" value="ASST-like"/>
</dbReference>
<name>A0A0G4GLT0_VITBC</name>
<dbReference type="PANTHER" id="PTHR35340:SF5">
    <property type="entry name" value="ASST-DOMAIN-CONTAINING PROTEIN"/>
    <property type="match status" value="1"/>
</dbReference>
<dbReference type="AlphaFoldDB" id="A0A0G4GLT0"/>
<evidence type="ECO:0000313" key="2">
    <source>
        <dbReference type="Proteomes" id="UP000041254"/>
    </source>
</evidence>
<keyword evidence="2" id="KW-1185">Reference proteome</keyword>
<dbReference type="PhylomeDB" id="A0A0G4GLT0"/>
<organism evidence="1 2">
    <name type="scientific">Vitrella brassicaformis (strain CCMP3155)</name>
    <dbReference type="NCBI Taxonomy" id="1169540"/>
    <lineage>
        <taxon>Eukaryota</taxon>
        <taxon>Sar</taxon>
        <taxon>Alveolata</taxon>
        <taxon>Colpodellida</taxon>
        <taxon>Vitrellaceae</taxon>
        <taxon>Vitrella</taxon>
    </lineage>
</organism>
<proteinExistence type="predicted"/>
<accession>A0A0G4GLT0</accession>
<dbReference type="OrthoDB" id="5427350at2759"/>
<dbReference type="VEuPathDB" id="CryptoDB:Vbra_74"/>
<dbReference type="InterPro" id="IPR053143">
    <property type="entry name" value="Arylsulfate_ST"/>
</dbReference>
<dbReference type="Proteomes" id="UP000041254">
    <property type="component" value="Unassembled WGS sequence"/>
</dbReference>
<dbReference type="STRING" id="1169540.A0A0G4GLT0"/>
<gene>
    <name evidence="1" type="ORF">Vbra_74</name>
</gene>